<dbReference type="GO" id="GO:0030649">
    <property type="term" value="P:aminoglycoside antibiotic catabolic process"/>
    <property type="evidence" value="ECO:0007669"/>
    <property type="project" value="TreeGrafter"/>
</dbReference>
<organism evidence="2 3">
    <name type="scientific">Actinosynnema pretiosum</name>
    <dbReference type="NCBI Taxonomy" id="42197"/>
    <lineage>
        <taxon>Bacteria</taxon>
        <taxon>Bacillati</taxon>
        <taxon>Actinomycetota</taxon>
        <taxon>Actinomycetes</taxon>
        <taxon>Pseudonocardiales</taxon>
        <taxon>Pseudonocardiaceae</taxon>
        <taxon>Actinosynnema</taxon>
    </lineage>
</organism>
<feature type="domain" description="N-acetyltransferase" evidence="1">
    <location>
        <begin position="1"/>
        <end position="152"/>
    </location>
</feature>
<dbReference type="InterPro" id="IPR051554">
    <property type="entry name" value="Acetyltransferase_Eis"/>
</dbReference>
<dbReference type="Proteomes" id="UP000218505">
    <property type="component" value="Chromosome"/>
</dbReference>
<evidence type="ECO:0000313" key="3">
    <source>
        <dbReference type="Proteomes" id="UP000218505"/>
    </source>
</evidence>
<dbReference type="PROSITE" id="PS51186">
    <property type="entry name" value="GNAT"/>
    <property type="match status" value="1"/>
</dbReference>
<reference evidence="2" key="1">
    <citation type="submission" date="2017-09" db="EMBL/GenBank/DDBJ databases">
        <title>Complete Genome Sequence of ansamitocin-producing Bacterium Actinosynnema pretiosum X47.</title>
        <authorList>
            <person name="Cao G."/>
            <person name="Zong G."/>
            <person name="Zhong C."/>
            <person name="Fu J."/>
        </authorList>
    </citation>
    <scope>NUCLEOTIDE SEQUENCE [LARGE SCALE GENOMIC DNA]</scope>
    <source>
        <strain evidence="2">X47</strain>
    </source>
</reference>
<dbReference type="InterPro" id="IPR016181">
    <property type="entry name" value="Acyl_CoA_acyltransferase"/>
</dbReference>
<dbReference type="EMBL" id="CP023445">
    <property type="protein sequence ID" value="ATE54562.1"/>
    <property type="molecule type" value="Genomic_DNA"/>
</dbReference>
<evidence type="ECO:0000313" key="2">
    <source>
        <dbReference type="EMBL" id="ATE54562.1"/>
    </source>
</evidence>
<proteinExistence type="predicted"/>
<protein>
    <submittedName>
        <fullName evidence="2">GNAT family N-acetyltransferase</fullName>
    </submittedName>
</protein>
<gene>
    <name evidence="2" type="ORF">CNX65_15730</name>
</gene>
<dbReference type="KEGG" id="apre:CNX65_15730"/>
<keyword evidence="3" id="KW-1185">Reference proteome</keyword>
<dbReference type="AlphaFoldDB" id="A0A290Z6G0"/>
<dbReference type="GO" id="GO:0034069">
    <property type="term" value="F:aminoglycoside N-acetyltransferase activity"/>
    <property type="evidence" value="ECO:0007669"/>
    <property type="project" value="TreeGrafter"/>
</dbReference>
<dbReference type="SUPFAM" id="SSF55729">
    <property type="entry name" value="Acyl-CoA N-acyltransferases (Nat)"/>
    <property type="match status" value="1"/>
</dbReference>
<dbReference type="PANTHER" id="PTHR37817:SF1">
    <property type="entry name" value="N-ACETYLTRANSFERASE EIS"/>
    <property type="match status" value="1"/>
</dbReference>
<accession>A0A290Z6G0</accession>
<name>A0A290Z6G0_9PSEU</name>
<dbReference type="Gene3D" id="3.40.630.30">
    <property type="match status" value="1"/>
</dbReference>
<evidence type="ECO:0000259" key="1">
    <source>
        <dbReference type="PROSITE" id="PS51186"/>
    </source>
</evidence>
<dbReference type="RefSeq" id="WP_096493829.1">
    <property type="nucleotide sequence ID" value="NZ_CP023445.1"/>
</dbReference>
<dbReference type="PANTHER" id="PTHR37817">
    <property type="entry name" value="N-ACETYLTRANSFERASE EIS"/>
    <property type="match status" value="1"/>
</dbReference>
<dbReference type="Pfam" id="PF13527">
    <property type="entry name" value="Acetyltransf_9"/>
    <property type="match status" value="1"/>
</dbReference>
<dbReference type="InterPro" id="IPR000182">
    <property type="entry name" value="GNAT_dom"/>
</dbReference>
<sequence>MLLRPARPEDVDQIAELLADRGDPEDAVDFRLVARDPDAGSCAVVVDGDRVVSTATLLDETLVLDDVVIPTGQVELVATARGHEGRGLVRRLMSWAHERSAARGHLAQVMIGIPYFYRRFGYSYAIPIPATRALTGAPDPGGHVLRPATPADVDLLGQLHAAELARADLRMPHPPARWRWLLEHASSAQWVVELAGEPVAVGRVADGVLVEAAATTPEAAHALAALTGVTQVVERPGAVAGRALEGFLAPADARAQSYYARVPDAAALLERLRPVLSRRLAAAGFSDGEAVVSFFSSHVRLPFRDGVVDRVVRGGVMQGPAEVGGSGVAPDLVPALLFGPHGITGLAERHPDAYPGPRAELAAALFPPVRADLMTYYVP</sequence>